<organism evidence="2 3">
    <name type="scientific">Bordetella flabilis</name>
    <dbReference type="NCBI Taxonomy" id="463014"/>
    <lineage>
        <taxon>Bacteria</taxon>
        <taxon>Pseudomonadati</taxon>
        <taxon>Pseudomonadota</taxon>
        <taxon>Betaproteobacteria</taxon>
        <taxon>Burkholderiales</taxon>
        <taxon>Alcaligenaceae</taxon>
        <taxon>Bordetella</taxon>
    </lineage>
</organism>
<dbReference type="OrthoDB" id="9808564at2"/>
<reference evidence="2 3" key="1">
    <citation type="submission" date="2016-06" db="EMBL/GenBank/DDBJ databases">
        <title>Complete genome sequences of Bordetella bronchialis and Bordetella flabilis.</title>
        <authorList>
            <person name="LiPuma J.J."/>
            <person name="Spilker T."/>
        </authorList>
    </citation>
    <scope>NUCLEOTIDE SEQUENCE [LARGE SCALE GENOMIC DNA]</scope>
    <source>
        <strain evidence="2 3">AU10664</strain>
    </source>
</reference>
<evidence type="ECO:0000313" key="2">
    <source>
        <dbReference type="EMBL" id="ANN78509.1"/>
    </source>
</evidence>
<dbReference type="PANTHER" id="PTHR42681">
    <property type="entry name" value="MALONYL-COA-ACYL CARRIER PROTEIN TRANSACYLASE, MITOCHONDRIAL"/>
    <property type="match status" value="1"/>
</dbReference>
<dbReference type="GO" id="GO:0006633">
    <property type="term" value="P:fatty acid biosynthetic process"/>
    <property type="evidence" value="ECO:0007669"/>
    <property type="project" value="TreeGrafter"/>
</dbReference>
<dbReference type="STRING" id="463014.BAU07_16590"/>
<dbReference type="KEGG" id="bfz:BAU07_16590"/>
<dbReference type="GO" id="GO:0004314">
    <property type="term" value="F:[acyl-carrier-protein] S-malonyltransferase activity"/>
    <property type="evidence" value="ECO:0007669"/>
    <property type="project" value="TreeGrafter"/>
</dbReference>
<dbReference type="Proteomes" id="UP000091926">
    <property type="component" value="Chromosome"/>
</dbReference>
<dbReference type="SMART" id="SM00827">
    <property type="entry name" value="PKS_AT"/>
    <property type="match status" value="1"/>
</dbReference>
<dbReference type="EMBL" id="CP016172">
    <property type="protein sequence ID" value="ANN78509.1"/>
    <property type="molecule type" value="Genomic_DNA"/>
</dbReference>
<name>A0A193GGT6_9BORD</name>
<dbReference type="InterPro" id="IPR050858">
    <property type="entry name" value="Mal-CoA-ACP_Trans/PKS_FabD"/>
</dbReference>
<dbReference type="Gene3D" id="3.30.70.250">
    <property type="entry name" value="Malonyl-CoA ACP transacylase, ACP-binding"/>
    <property type="match status" value="1"/>
</dbReference>
<gene>
    <name evidence="2" type="ORF">BAU07_16590</name>
</gene>
<dbReference type="PANTHER" id="PTHR42681:SF6">
    <property type="entry name" value="BLL0263 PROTEIN"/>
    <property type="match status" value="1"/>
</dbReference>
<dbReference type="InterPro" id="IPR016035">
    <property type="entry name" value="Acyl_Trfase/lysoPLipase"/>
</dbReference>
<dbReference type="InterPro" id="IPR014043">
    <property type="entry name" value="Acyl_transferase_dom"/>
</dbReference>
<evidence type="ECO:0000259" key="1">
    <source>
        <dbReference type="SMART" id="SM00827"/>
    </source>
</evidence>
<dbReference type="GO" id="GO:0005829">
    <property type="term" value="C:cytosol"/>
    <property type="evidence" value="ECO:0007669"/>
    <property type="project" value="TreeGrafter"/>
</dbReference>
<keyword evidence="3" id="KW-1185">Reference proteome</keyword>
<dbReference type="RefSeq" id="WP_066659680.1">
    <property type="nucleotide sequence ID" value="NZ_CBCSCL010000018.1"/>
</dbReference>
<sequence>MTLALLCSGQGNQHAEMFRMTGTAAAAESLFLHAAGLLGVDPRRAVGDGTTDIFGNRAAQVVCTAQALAAHAALRDLLPRRLCVAGYSVGEVAAWGVAGVFTPEVTLDLAAARADAMTDASGGIVAARNARGVQDTHRAADTQGAKITARPQDSQGMLFVRGLSEQRIARLCDGRDAAPAIVNPGDGYVIGGMRDALDLIAADAEREGASNVGFLKVSVASHTPFMAGAATAFDRHLRAAPRTGRLAPGVRLISGIDGTAVFDVDDGMIKLARQIEQTIQWSACLQACVEAGSTAFLELGPGRALAAMAKLAYPAVPARSMEEFRDLEGVRAWLKKMDRNAA</sequence>
<dbReference type="SUPFAM" id="SSF52151">
    <property type="entry name" value="FabD/lysophospholipase-like"/>
    <property type="match status" value="1"/>
</dbReference>
<feature type="domain" description="Malonyl-CoA:ACP transacylase (MAT)" evidence="1">
    <location>
        <begin position="6"/>
        <end position="337"/>
    </location>
</feature>
<protein>
    <recommendedName>
        <fullName evidence="1">Malonyl-CoA:ACP transacylase (MAT) domain-containing protein</fullName>
    </recommendedName>
</protein>
<proteinExistence type="predicted"/>
<dbReference type="Gene3D" id="3.40.366.10">
    <property type="entry name" value="Malonyl-Coenzyme A Acyl Carrier Protein, domain 2"/>
    <property type="match status" value="1"/>
</dbReference>
<dbReference type="InterPro" id="IPR016036">
    <property type="entry name" value="Malonyl_transacylase_ACP-bd"/>
</dbReference>
<dbReference type="AlphaFoldDB" id="A0A193GGT6"/>
<accession>A0A193GGT6</accession>
<evidence type="ECO:0000313" key="3">
    <source>
        <dbReference type="Proteomes" id="UP000091926"/>
    </source>
</evidence>
<dbReference type="InterPro" id="IPR001227">
    <property type="entry name" value="Ac_transferase_dom_sf"/>
</dbReference>
<dbReference type="SUPFAM" id="SSF55048">
    <property type="entry name" value="Probable ACP-binding domain of malonyl-CoA ACP transacylase"/>
    <property type="match status" value="1"/>
</dbReference>